<name>A0A4R5B048_9ACTN</name>
<dbReference type="Proteomes" id="UP000295578">
    <property type="component" value="Unassembled WGS sequence"/>
</dbReference>
<gene>
    <name evidence="1" type="ORF">E1293_25660</name>
</gene>
<dbReference type="InterPro" id="IPR035093">
    <property type="entry name" value="RelE/ParE_toxin_dom_sf"/>
</dbReference>
<sequence length="63" mass="7025">MLDQQGMHAIAVAVRKLVENPMPAAAFPWGKEGDYRLRVGSYRLMYRHSGDVITIGHVSRVAT</sequence>
<dbReference type="AlphaFoldDB" id="A0A4R5B048"/>
<proteinExistence type="predicted"/>
<keyword evidence="2" id="KW-1185">Reference proteome</keyword>
<dbReference type="OrthoDB" id="5326046at2"/>
<dbReference type="Gene3D" id="3.30.2310.20">
    <property type="entry name" value="RelE-like"/>
    <property type="match status" value="1"/>
</dbReference>
<dbReference type="SUPFAM" id="SSF143011">
    <property type="entry name" value="RelE-like"/>
    <property type="match status" value="1"/>
</dbReference>
<evidence type="ECO:0000313" key="1">
    <source>
        <dbReference type="EMBL" id="TDD77830.1"/>
    </source>
</evidence>
<organism evidence="1 2">
    <name type="scientific">Actinomadura darangshiensis</name>
    <dbReference type="NCBI Taxonomy" id="705336"/>
    <lineage>
        <taxon>Bacteria</taxon>
        <taxon>Bacillati</taxon>
        <taxon>Actinomycetota</taxon>
        <taxon>Actinomycetes</taxon>
        <taxon>Streptosporangiales</taxon>
        <taxon>Thermomonosporaceae</taxon>
        <taxon>Actinomadura</taxon>
    </lineage>
</organism>
<accession>A0A4R5B048</accession>
<evidence type="ECO:0000313" key="2">
    <source>
        <dbReference type="Proteomes" id="UP000295578"/>
    </source>
</evidence>
<protein>
    <submittedName>
        <fullName evidence="1">Type II toxin-antitoxin system RelE/ParE family toxin</fullName>
    </submittedName>
</protein>
<reference evidence="1 2" key="1">
    <citation type="submission" date="2019-03" db="EMBL/GenBank/DDBJ databases">
        <title>Draft genome sequences of novel Actinobacteria.</title>
        <authorList>
            <person name="Sahin N."/>
            <person name="Ay H."/>
            <person name="Saygin H."/>
        </authorList>
    </citation>
    <scope>NUCLEOTIDE SEQUENCE [LARGE SCALE GENOMIC DNA]</scope>
    <source>
        <strain evidence="1 2">DSM 45941</strain>
    </source>
</reference>
<dbReference type="EMBL" id="SMKY01000131">
    <property type="protein sequence ID" value="TDD77830.1"/>
    <property type="molecule type" value="Genomic_DNA"/>
</dbReference>
<comment type="caution">
    <text evidence="1">The sequence shown here is derived from an EMBL/GenBank/DDBJ whole genome shotgun (WGS) entry which is preliminary data.</text>
</comment>